<name>A0ABQ7HA00_DUNSA</name>
<dbReference type="EMBL" id="MU069439">
    <property type="protein sequence ID" value="KAF5843681.1"/>
    <property type="molecule type" value="Genomic_DNA"/>
</dbReference>
<organism evidence="1 2">
    <name type="scientific">Dunaliella salina</name>
    <name type="common">Green alga</name>
    <name type="synonym">Protococcus salinus</name>
    <dbReference type="NCBI Taxonomy" id="3046"/>
    <lineage>
        <taxon>Eukaryota</taxon>
        <taxon>Viridiplantae</taxon>
        <taxon>Chlorophyta</taxon>
        <taxon>core chlorophytes</taxon>
        <taxon>Chlorophyceae</taxon>
        <taxon>CS clade</taxon>
        <taxon>Chlamydomonadales</taxon>
        <taxon>Dunaliellaceae</taxon>
        <taxon>Dunaliella</taxon>
    </lineage>
</organism>
<sequence length="83" mass="9485">MVRMLAFRTSGPEFRAWLLATNRNTIALWPTLMGIFNLLTLFEKHSAFYHSLSCTCLTVSLVLRHYTMKGRPEAVSSVLCCLF</sequence>
<gene>
    <name evidence="1" type="ORF">DUNSADRAFT_10856</name>
</gene>
<dbReference type="Proteomes" id="UP000815325">
    <property type="component" value="Unassembled WGS sequence"/>
</dbReference>
<comment type="caution">
    <text evidence="1">The sequence shown here is derived from an EMBL/GenBank/DDBJ whole genome shotgun (WGS) entry which is preliminary data.</text>
</comment>
<keyword evidence="2" id="KW-1185">Reference proteome</keyword>
<evidence type="ECO:0000313" key="2">
    <source>
        <dbReference type="Proteomes" id="UP000815325"/>
    </source>
</evidence>
<protein>
    <submittedName>
        <fullName evidence="1">Uncharacterized protein</fullName>
    </submittedName>
</protein>
<proteinExistence type="predicted"/>
<evidence type="ECO:0000313" key="1">
    <source>
        <dbReference type="EMBL" id="KAF5843681.1"/>
    </source>
</evidence>
<accession>A0ABQ7HA00</accession>
<reference evidence="1" key="1">
    <citation type="submission" date="2017-08" db="EMBL/GenBank/DDBJ databases">
        <authorList>
            <person name="Polle J.E."/>
            <person name="Barry K."/>
            <person name="Cushman J."/>
            <person name="Schmutz J."/>
            <person name="Tran D."/>
            <person name="Hathwaick L.T."/>
            <person name="Yim W.C."/>
            <person name="Jenkins J."/>
            <person name="Mckie-Krisberg Z.M."/>
            <person name="Prochnik S."/>
            <person name="Lindquist E."/>
            <person name="Dockter R.B."/>
            <person name="Adam C."/>
            <person name="Molina H."/>
            <person name="Bunkerborg J."/>
            <person name="Jin E."/>
            <person name="Buchheim M."/>
            <person name="Magnuson J."/>
        </authorList>
    </citation>
    <scope>NUCLEOTIDE SEQUENCE</scope>
    <source>
        <strain evidence="1">CCAP 19/18</strain>
    </source>
</reference>